<reference evidence="2 3" key="1">
    <citation type="submission" date="2011-08" db="EMBL/GenBank/DDBJ databases">
        <authorList>
            <person name="Lin Y."/>
            <person name="Hao X."/>
            <person name="Johnstone L."/>
            <person name="Miller S.J."/>
            <person name="Wei G."/>
            <person name="Rensing C."/>
        </authorList>
    </citation>
    <scope>NUCLEOTIDE SEQUENCE [LARGE SCALE GENOMIC DNA]</scope>
    <source>
        <strain evidence="2 3">K42</strain>
    </source>
</reference>
<evidence type="ECO:0000256" key="1">
    <source>
        <dbReference type="SAM" id="MobiDB-lite"/>
    </source>
</evidence>
<evidence type="ECO:0000313" key="2">
    <source>
        <dbReference type="EMBL" id="EGX58612.1"/>
    </source>
</evidence>
<proteinExistence type="predicted"/>
<dbReference type="EMBL" id="AGBF01000050">
    <property type="protein sequence ID" value="EGX58612.1"/>
    <property type="molecule type" value="Genomic_DNA"/>
</dbReference>
<dbReference type="Proteomes" id="UP000004217">
    <property type="component" value="Unassembled WGS sequence"/>
</dbReference>
<gene>
    <name evidence="2" type="ORF">SZN_16957</name>
</gene>
<organism evidence="2 3">
    <name type="scientific">Streptomyces zinciresistens K42</name>
    <dbReference type="NCBI Taxonomy" id="700597"/>
    <lineage>
        <taxon>Bacteria</taxon>
        <taxon>Bacillati</taxon>
        <taxon>Actinomycetota</taxon>
        <taxon>Actinomycetes</taxon>
        <taxon>Kitasatosporales</taxon>
        <taxon>Streptomycetaceae</taxon>
        <taxon>Streptomyces</taxon>
    </lineage>
</organism>
<evidence type="ECO:0000313" key="3">
    <source>
        <dbReference type="Proteomes" id="UP000004217"/>
    </source>
</evidence>
<keyword evidence="3" id="KW-1185">Reference proteome</keyword>
<sequence>MTARTMKRNVLHVPETGWTKARHHRSPAIRTCVPAVADRSRRTPSRAGADDHIVRGDD</sequence>
<protein>
    <submittedName>
        <fullName evidence="2">Uncharacterized protein</fullName>
    </submittedName>
</protein>
<dbReference type="PATRIC" id="fig|700597.3.peg.3324"/>
<feature type="compositionally biased region" description="Basic and acidic residues" evidence="1">
    <location>
        <begin position="48"/>
        <end position="58"/>
    </location>
</feature>
<dbReference type="AlphaFoldDB" id="G2GD14"/>
<feature type="region of interest" description="Disordered" evidence="1">
    <location>
        <begin position="36"/>
        <end position="58"/>
    </location>
</feature>
<name>G2GD14_9ACTN</name>
<comment type="caution">
    <text evidence="2">The sequence shown here is derived from an EMBL/GenBank/DDBJ whole genome shotgun (WGS) entry which is preliminary data.</text>
</comment>
<accession>G2GD14</accession>